<dbReference type="GO" id="GO:0006099">
    <property type="term" value="P:tricarboxylic acid cycle"/>
    <property type="evidence" value="ECO:0007669"/>
    <property type="project" value="UniProtKB-UniPathway"/>
</dbReference>
<dbReference type="GO" id="GO:0051539">
    <property type="term" value="F:4 iron, 4 sulfur cluster binding"/>
    <property type="evidence" value="ECO:0007669"/>
    <property type="project" value="InterPro"/>
</dbReference>
<dbReference type="Gene3D" id="3.20.19.10">
    <property type="entry name" value="Aconitase, domain 4"/>
    <property type="match status" value="1"/>
</dbReference>
<comment type="pathway">
    <text evidence="2">Carbohydrate metabolism; tricarboxylic acid cycle; isocitrate from oxaloacetate: step 2/2.</text>
</comment>
<evidence type="ECO:0000256" key="10">
    <source>
        <dbReference type="ARBA" id="ARBA00023014"/>
    </source>
</evidence>
<comment type="catalytic activity">
    <reaction evidence="12">
        <text>citrate = D-threo-isocitrate</text>
        <dbReference type="Rhea" id="RHEA:10336"/>
        <dbReference type="ChEBI" id="CHEBI:15562"/>
        <dbReference type="ChEBI" id="CHEBI:16947"/>
        <dbReference type="EC" id="4.2.1.3"/>
    </reaction>
</comment>
<comment type="similarity">
    <text evidence="3">Belongs to the aconitase/IPM isomerase family.</text>
</comment>
<dbReference type="EMBL" id="FNQK01000001">
    <property type="protein sequence ID" value="SDZ72561.1"/>
    <property type="molecule type" value="Genomic_DNA"/>
</dbReference>
<evidence type="ECO:0000256" key="6">
    <source>
        <dbReference type="ARBA" id="ARBA00022532"/>
    </source>
</evidence>
<keyword evidence="8" id="KW-0809">Transit peptide</keyword>
<dbReference type="GO" id="GO:0005829">
    <property type="term" value="C:cytosol"/>
    <property type="evidence" value="ECO:0007669"/>
    <property type="project" value="TreeGrafter"/>
</dbReference>
<evidence type="ECO:0000256" key="5">
    <source>
        <dbReference type="ARBA" id="ARBA00019378"/>
    </source>
</evidence>
<evidence type="ECO:0000256" key="3">
    <source>
        <dbReference type="ARBA" id="ARBA00007185"/>
    </source>
</evidence>
<accession>A0A1H3VD38</accession>
<evidence type="ECO:0000256" key="14">
    <source>
        <dbReference type="ARBA" id="ARBA00031081"/>
    </source>
</evidence>
<evidence type="ECO:0000256" key="12">
    <source>
        <dbReference type="ARBA" id="ARBA00023501"/>
    </source>
</evidence>
<dbReference type="InterPro" id="IPR006248">
    <property type="entry name" value="Aconitase_mito-like"/>
</dbReference>
<evidence type="ECO:0000256" key="2">
    <source>
        <dbReference type="ARBA" id="ARBA00004717"/>
    </source>
</evidence>
<proteinExistence type="inferred from homology"/>
<name>A0A1H3VD38_BIZPA</name>
<dbReference type="GO" id="GO:0046872">
    <property type="term" value="F:metal ion binding"/>
    <property type="evidence" value="ECO:0007669"/>
    <property type="project" value="UniProtKB-KW"/>
</dbReference>
<keyword evidence="6" id="KW-0816">Tricarboxylic acid cycle</keyword>
<evidence type="ECO:0000313" key="19">
    <source>
        <dbReference type="Proteomes" id="UP000198846"/>
    </source>
</evidence>
<dbReference type="CDD" id="cd01584">
    <property type="entry name" value="AcnA_Mitochondrial"/>
    <property type="match status" value="1"/>
</dbReference>
<dbReference type="RefSeq" id="WP_092130899.1">
    <property type="nucleotide sequence ID" value="NZ_FNQK01000001.1"/>
</dbReference>
<keyword evidence="11" id="KW-0456">Lyase</keyword>
<dbReference type="Pfam" id="PF00330">
    <property type="entry name" value="Aconitase"/>
    <property type="match status" value="1"/>
</dbReference>
<evidence type="ECO:0000256" key="11">
    <source>
        <dbReference type="ARBA" id="ARBA00023239"/>
    </source>
</evidence>
<dbReference type="PANTHER" id="PTHR43160">
    <property type="entry name" value="ACONITATE HYDRATASE B"/>
    <property type="match status" value="1"/>
</dbReference>
<dbReference type="STRING" id="283786.SAMN04487990_1019"/>
<evidence type="ECO:0000256" key="13">
    <source>
        <dbReference type="ARBA" id="ARBA00029682"/>
    </source>
</evidence>
<dbReference type="UniPathway" id="UPA00223">
    <property type="reaction ID" value="UER00718"/>
</dbReference>
<evidence type="ECO:0000256" key="4">
    <source>
        <dbReference type="ARBA" id="ARBA00012926"/>
    </source>
</evidence>
<evidence type="ECO:0000256" key="1">
    <source>
        <dbReference type="ARBA" id="ARBA00001966"/>
    </source>
</evidence>
<evidence type="ECO:0000259" key="17">
    <source>
        <dbReference type="Pfam" id="PF00694"/>
    </source>
</evidence>
<evidence type="ECO:0000256" key="9">
    <source>
        <dbReference type="ARBA" id="ARBA00023004"/>
    </source>
</evidence>
<dbReference type="InterPro" id="IPR000573">
    <property type="entry name" value="AconitaseA/IPMdHydase_ssu_swvl"/>
</dbReference>
<evidence type="ECO:0000259" key="16">
    <source>
        <dbReference type="Pfam" id="PF00330"/>
    </source>
</evidence>
<evidence type="ECO:0000256" key="8">
    <source>
        <dbReference type="ARBA" id="ARBA00022946"/>
    </source>
</evidence>
<evidence type="ECO:0000256" key="7">
    <source>
        <dbReference type="ARBA" id="ARBA00022723"/>
    </source>
</evidence>
<dbReference type="InterPro" id="IPR050926">
    <property type="entry name" value="Aconitase/IPM_isomerase"/>
</dbReference>
<feature type="domain" description="Aconitase/3-isopropylmalate dehydratase large subunit alpha/beta/alpha" evidence="16">
    <location>
        <begin position="40"/>
        <end position="477"/>
    </location>
</feature>
<dbReference type="InterPro" id="IPR018136">
    <property type="entry name" value="Aconitase_4Fe-4S_BS"/>
</dbReference>
<dbReference type="Proteomes" id="UP000198846">
    <property type="component" value="Unassembled WGS sequence"/>
</dbReference>
<dbReference type="NCBIfam" id="NF005558">
    <property type="entry name" value="PRK07229.1"/>
    <property type="match status" value="1"/>
</dbReference>
<dbReference type="Gene3D" id="3.30.499.10">
    <property type="entry name" value="Aconitase, domain 3"/>
    <property type="match status" value="2"/>
</dbReference>
<dbReference type="FunFam" id="3.30.499.10:FF:000004">
    <property type="entry name" value="Aconitate hydratase, mitochondrial"/>
    <property type="match status" value="1"/>
</dbReference>
<dbReference type="InterPro" id="IPR015932">
    <property type="entry name" value="Aconitase_dom2"/>
</dbReference>
<dbReference type="SUPFAM" id="SSF53732">
    <property type="entry name" value="Aconitase iron-sulfur domain"/>
    <property type="match status" value="1"/>
</dbReference>
<dbReference type="EC" id="4.2.1.3" evidence="4"/>
<gene>
    <name evidence="18" type="ORF">SAMN04487990_1019</name>
</gene>
<feature type="domain" description="Aconitase A/isopropylmalate dehydratase small subunit swivel" evidence="17">
    <location>
        <begin position="557"/>
        <end position="685"/>
    </location>
</feature>
<evidence type="ECO:0000313" key="18">
    <source>
        <dbReference type="EMBL" id="SDZ72561.1"/>
    </source>
</evidence>
<dbReference type="SUPFAM" id="SSF52016">
    <property type="entry name" value="LeuD/IlvD-like"/>
    <property type="match status" value="1"/>
</dbReference>
<keyword evidence="9" id="KW-0408">Iron</keyword>
<dbReference type="PANTHER" id="PTHR43160:SF3">
    <property type="entry name" value="ACONITATE HYDRATASE, MITOCHONDRIAL"/>
    <property type="match status" value="1"/>
</dbReference>
<dbReference type="Gene3D" id="3.40.1060.10">
    <property type="entry name" value="Aconitase, Domain 2"/>
    <property type="match status" value="1"/>
</dbReference>
<evidence type="ECO:0000256" key="15">
    <source>
        <dbReference type="ARBA" id="ARBA00031977"/>
    </source>
</evidence>
<dbReference type="InterPro" id="IPR015928">
    <property type="entry name" value="Aconitase/3IPM_dehydase_swvl"/>
</dbReference>
<sequence>MAFDIDMIKKVYSQMAERVDTAREVVGKPLTLSEKILYNHLWDGKATKAFTRGKDYVDFAPDRIACQDATAQMALLQFMQAGKSQVAVPTTVHCDHLIQAKQGAELDLKRANDVSSEVFDFLASVSNKYGIGFWKPGAGIIHQVVLENYAFPGGMMIGTDSHTVNAGGLGMVAIGVGGADAVDVMAGMAWELKFPKLIGVKLTGKLNGWTSAKDVILKVAGILTVKGGTGAIVEYFGEGATNLSCTGKGTICNMGAEIGATTSTFGYDDSMERYLRATDRNDVADEANKVREYLTGDAEVYENPEKYFDQVIEIDLDTLRPHLNGPFTPDLATPVGELGAKAKENGWPLKVDWGLIGSCTNSSYEDLTRAASIAKQAVDKNIKSKSDFGINPGSEQIRFTAERDGILKVFEDLDATIFTNACGPCIGQWERSDRKGDEKNTIVHSFNRNFSKRADGNPNTHAFVGSPEMVAAIAISGRLDFDPMNDTLLNENGEEVKLDEPKGLELPPLGFDVKENGYVEPVKDGSKVEIVVSPTSERLQLLTPFEPIGNEIKGAKLLIKAFGKCTTDHISMAGPWLRYRGHLDNISNNMLIGAVNAFGKKTNFVKNQLTGEYAGVPDVAREYKAAGIKTIVVGDHNYGEGSSREHAAMEPRHLGVAAVIVKSFARIHETNLKKQGMLGLTFANEADYDLIQEDDTINFLDLNEFAPDKQLTIELVHADGSKDTIKVNHTYNQAQIDWYNEGSALNLIKKENAS</sequence>
<keyword evidence="10" id="KW-0411">Iron-sulfur</keyword>
<dbReference type="FunFam" id="3.20.19.10:FF:000002">
    <property type="entry name" value="Aconitate hydratase, mitochondrial"/>
    <property type="match status" value="1"/>
</dbReference>
<comment type="cofactor">
    <cofactor evidence="1">
        <name>[4Fe-4S] cluster</name>
        <dbReference type="ChEBI" id="CHEBI:49883"/>
    </cofactor>
</comment>
<dbReference type="PRINTS" id="PR00415">
    <property type="entry name" value="ACONITASE"/>
</dbReference>
<dbReference type="AlphaFoldDB" id="A0A1H3VD38"/>
<dbReference type="FunFam" id="3.30.499.10:FF:000003">
    <property type="entry name" value="Aconitate hydratase, mitochondrial"/>
    <property type="match status" value="1"/>
</dbReference>
<dbReference type="PROSITE" id="PS00450">
    <property type="entry name" value="ACONITASE_1"/>
    <property type="match status" value="1"/>
</dbReference>
<dbReference type="GO" id="GO:0003994">
    <property type="term" value="F:aconitate hydratase activity"/>
    <property type="evidence" value="ECO:0007669"/>
    <property type="project" value="UniProtKB-EC"/>
</dbReference>
<dbReference type="InterPro" id="IPR036008">
    <property type="entry name" value="Aconitase_4Fe-4S_dom"/>
</dbReference>
<dbReference type="OrthoDB" id="9764318at2"/>
<reference evidence="18 19" key="1">
    <citation type="submission" date="2016-10" db="EMBL/GenBank/DDBJ databases">
        <authorList>
            <person name="de Groot N.N."/>
        </authorList>
    </citation>
    <scope>NUCLEOTIDE SEQUENCE [LARGE SCALE GENOMIC DNA]</scope>
    <source>
        <strain evidence="18 19">DSM 23842</strain>
    </source>
</reference>
<dbReference type="InterPro" id="IPR001030">
    <property type="entry name" value="Acoase/IPM_deHydtase_lsu_aba"/>
</dbReference>
<dbReference type="Pfam" id="PF00694">
    <property type="entry name" value="Aconitase_C"/>
    <property type="match status" value="1"/>
</dbReference>
<keyword evidence="7" id="KW-0479">Metal-binding</keyword>
<dbReference type="NCBIfam" id="TIGR01340">
    <property type="entry name" value="aconitase_mito"/>
    <property type="match status" value="1"/>
</dbReference>
<protein>
    <recommendedName>
        <fullName evidence="5">Aconitate hydratase A</fullName>
        <ecNumber evidence="4">4.2.1.3</ecNumber>
    </recommendedName>
    <alternativeName>
        <fullName evidence="13">Citrate hydro-lyase</fullName>
    </alternativeName>
    <alternativeName>
        <fullName evidence="15">Iron-responsive protein-like</fullName>
    </alternativeName>
    <alternativeName>
        <fullName evidence="14">RNA-binding protein</fullName>
    </alternativeName>
</protein>
<keyword evidence="19" id="KW-1185">Reference proteome</keyword>
<dbReference type="FunFam" id="3.40.1060.10:FF:000001">
    <property type="entry name" value="Aconitate hydratase, mitochondrial"/>
    <property type="match status" value="1"/>
</dbReference>
<organism evidence="18 19">
    <name type="scientific">Bizionia paragorgiae</name>
    <dbReference type="NCBI Taxonomy" id="283786"/>
    <lineage>
        <taxon>Bacteria</taxon>
        <taxon>Pseudomonadati</taxon>
        <taxon>Bacteroidota</taxon>
        <taxon>Flavobacteriia</taxon>
        <taxon>Flavobacteriales</taxon>
        <taxon>Flavobacteriaceae</taxon>
        <taxon>Bizionia</taxon>
    </lineage>
</organism>
<dbReference type="InterPro" id="IPR015931">
    <property type="entry name" value="Acnase/IPM_dHydase_lsu_aba_1/3"/>
</dbReference>